<dbReference type="InterPro" id="IPR003856">
    <property type="entry name" value="LPS_length_determ_N"/>
</dbReference>
<dbReference type="AlphaFoldDB" id="A0A3R9R8Q2"/>
<dbReference type="PANTHER" id="PTHR32309">
    <property type="entry name" value="TYROSINE-PROTEIN KINASE"/>
    <property type="match status" value="1"/>
</dbReference>
<evidence type="ECO:0000256" key="2">
    <source>
        <dbReference type="ARBA" id="ARBA00006683"/>
    </source>
</evidence>
<keyword evidence="3" id="KW-1003">Cell membrane</keyword>
<protein>
    <recommendedName>
        <fullName evidence="10">Polysaccharide chain length determinant N-terminal domain-containing protein</fullName>
    </recommendedName>
</protein>
<keyword evidence="5 9" id="KW-1133">Transmembrane helix</keyword>
<evidence type="ECO:0000259" key="10">
    <source>
        <dbReference type="Pfam" id="PF02706"/>
    </source>
</evidence>
<accession>A0A3R9R8Q2</accession>
<keyword evidence="7" id="KW-0175">Coiled coil</keyword>
<feature type="transmembrane region" description="Helical" evidence="9">
    <location>
        <begin position="42"/>
        <end position="61"/>
    </location>
</feature>
<feature type="compositionally biased region" description="Polar residues" evidence="8">
    <location>
        <begin position="13"/>
        <end position="23"/>
    </location>
</feature>
<keyword evidence="12" id="KW-1185">Reference proteome</keyword>
<feature type="domain" description="Polysaccharide chain length determinant N-terminal" evidence="10">
    <location>
        <begin position="25"/>
        <end position="104"/>
    </location>
</feature>
<name>A0A3R9R8Q2_9BACI</name>
<keyword evidence="6 9" id="KW-0472">Membrane</keyword>
<evidence type="ECO:0000256" key="4">
    <source>
        <dbReference type="ARBA" id="ARBA00022692"/>
    </source>
</evidence>
<comment type="subcellular location">
    <subcellularLocation>
        <location evidence="1">Cell membrane</location>
        <topology evidence="1">Multi-pass membrane protein</topology>
    </subcellularLocation>
</comment>
<dbReference type="Pfam" id="PF02706">
    <property type="entry name" value="Wzz"/>
    <property type="match status" value="1"/>
</dbReference>
<dbReference type="PANTHER" id="PTHR32309:SF31">
    <property type="entry name" value="CAPSULAR EXOPOLYSACCHARIDE FAMILY"/>
    <property type="match status" value="1"/>
</dbReference>
<evidence type="ECO:0000256" key="9">
    <source>
        <dbReference type="SAM" id="Phobius"/>
    </source>
</evidence>
<evidence type="ECO:0000256" key="3">
    <source>
        <dbReference type="ARBA" id="ARBA00022475"/>
    </source>
</evidence>
<evidence type="ECO:0000256" key="1">
    <source>
        <dbReference type="ARBA" id="ARBA00004651"/>
    </source>
</evidence>
<keyword evidence="4 9" id="KW-0812">Transmembrane</keyword>
<dbReference type="InterPro" id="IPR050445">
    <property type="entry name" value="Bact_polysacc_biosynth/exp"/>
</dbReference>
<feature type="transmembrane region" description="Helical" evidence="9">
    <location>
        <begin position="266"/>
        <end position="286"/>
    </location>
</feature>
<evidence type="ECO:0000256" key="8">
    <source>
        <dbReference type="SAM" id="MobiDB-lite"/>
    </source>
</evidence>
<evidence type="ECO:0000313" key="11">
    <source>
        <dbReference type="EMBL" id="RSL29761.1"/>
    </source>
</evidence>
<evidence type="ECO:0000256" key="5">
    <source>
        <dbReference type="ARBA" id="ARBA00022989"/>
    </source>
</evidence>
<feature type="region of interest" description="Disordered" evidence="8">
    <location>
        <begin position="1"/>
        <end position="23"/>
    </location>
</feature>
<dbReference type="Proteomes" id="UP000275076">
    <property type="component" value="Unassembled WGS sequence"/>
</dbReference>
<organism evidence="11 12">
    <name type="scientific">Salibacterium salarium</name>
    <dbReference type="NCBI Taxonomy" id="284579"/>
    <lineage>
        <taxon>Bacteria</taxon>
        <taxon>Bacillati</taxon>
        <taxon>Bacillota</taxon>
        <taxon>Bacilli</taxon>
        <taxon>Bacillales</taxon>
        <taxon>Bacillaceae</taxon>
    </lineage>
</organism>
<sequence>MKTVEYRRKTMSENDSNQEMNQQSDEISLTEIIEVIWRYKKLIVILPVVLAVIAYAVSQFLTPSYSSTSKVYLGNFGNEMYTSAGSAQEVIMSNDLLNDVINNLDLSYDRPTSLRGSVSIESLSESSMLEITANHENPERAQEIANGVVEQFLAKAEPAYEERQAIVEELYNTTLENYEQTSDSLDRNKEALTAIEENEDLSETERDLSRSRLIDYVEMDESQLNELDQQLQDQKLELKNLHGPEVFEQATLPQSPDSPNPSLNTAIAFVIGAITAVGLAFVREFFKNNPIRRVN</sequence>
<comment type="caution">
    <text evidence="11">The sequence shown here is derived from an EMBL/GenBank/DDBJ whole genome shotgun (WGS) entry which is preliminary data.</text>
</comment>
<feature type="coiled-coil region" evidence="7">
    <location>
        <begin position="175"/>
        <end position="237"/>
    </location>
</feature>
<dbReference type="OrthoDB" id="2360475at2"/>
<dbReference type="GO" id="GO:0005886">
    <property type="term" value="C:plasma membrane"/>
    <property type="evidence" value="ECO:0007669"/>
    <property type="project" value="UniProtKB-SubCell"/>
</dbReference>
<feature type="compositionally biased region" description="Basic and acidic residues" evidence="8">
    <location>
        <begin position="1"/>
        <end position="12"/>
    </location>
</feature>
<evidence type="ECO:0000313" key="12">
    <source>
        <dbReference type="Proteomes" id="UP000275076"/>
    </source>
</evidence>
<dbReference type="EMBL" id="RBVX01000052">
    <property type="protein sequence ID" value="RSL29761.1"/>
    <property type="molecule type" value="Genomic_DNA"/>
</dbReference>
<evidence type="ECO:0000256" key="6">
    <source>
        <dbReference type="ARBA" id="ARBA00023136"/>
    </source>
</evidence>
<reference evidence="11 12" key="1">
    <citation type="submission" date="2018-10" db="EMBL/GenBank/DDBJ databases">
        <title>Draft genome sequence of Bacillus salarius IM0101, isolated from a hypersaline soil in Inner Mongolia, China.</title>
        <authorList>
            <person name="Yamprayoonswat W."/>
            <person name="Boonvisut S."/>
            <person name="Jumpathong W."/>
            <person name="Sittihan S."/>
            <person name="Ruangsuj P."/>
            <person name="Wanthongcharoen S."/>
            <person name="Thongpramul N."/>
            <person name="Pimmason S."/>
            <person name="Yu B."/>
            <person name="Yasawong M."/>
        </authorList>
    </citation>
    <scope>NUCLEOTIDE SEQUENCE [LARGE SCALE GENOMIC DNA]</scope>
    <source>
        <strain evidence="11 12">IM0101</strain>
    </source>
</reference>
<proteinExistence type="inferred from homology"/>
<evidence type="ECO:0000256" key="7">
    <source>
        <dbReference type="SAM" id="Coils"/>
    </source>
</evidence>
<gene>
    <name evidence="11" type="ORF">D7Z54_29455</name>
</gene>
<comment type="similarity">
    <text evidence="2">Belongs to the CpsC/CapA family.</text>
</comment>